<gene>
    <name evidence="1" type="ORF">IFJ97_06005</name>
</gene>
<dbReference type="Proteomes" id="UP000598633">
    <property type="component" value="Unassembled WGS sequence"/>
</dbReference>
<name>A0A8J6Y4N9_9BACT</name>
<organism evidence="1 2">
    <name type="scientific">Candidatus Sulfomarinibacter kjeldsenii</name>
    <dbReference type="NCBI Taxonomy" id="2885994"/>
    <lineage>
        <taxon>Bacteria</taxon>
        <taxon>Pseudomonadati</taxon>
        <taxon>Acidobacteriota</taxon>
        <taxon>Thermoanaerobaculia</taxon>
        <taxon>Thermoanaerobaculales</taxon>
        <taxon>Candidatus Sulfomarinibacteraceae</taxon>
        <taxon>Candidatus Sulfomarinibacter</taxon>
    </lineage>
</organism>
<sequence>MRRALSAVILTALLFGCGGGGPSFQEVAPMPRRLVVWLGAEGLDAETAERMRAAGVDEVVVRRGSMNLAGRAPVLRFNPMPPVEGAIPVGIALDVQGVREDLDRAAAEAVWRAIDAELDGSVPAELILDVPRLTESLDEFVTSLTEVSGVSVVPLLSFEQIQREGGIRTATGARTCVLPAFGTDGADLRGVRELGPLPLWKKLEPLAGSGVRIRLAVVLTPRTEPALEGPGDDLDPLTGVTTVSTTSTLDRTFTFETATNWSGRSWKKSDSVAVRWVDAARLNAALTEMHRLVLPEVAGWDLVALPPEDQSLGLGRETLLRYLEGEGPAPIVEVDVRRDGRSVRVSLTNTGPFVTAVSNHGNWVQVSVDKGWIQARDRGSFDGLRLGNARGHDWSEGDQDRFNGVRFSEVYLGPDEEVSSGSVRLPSSSSKVTVSWNLTLSDGSAVTGEVIR</sequence>
<evidence type="ECO:0000313" key="2">
    <source>
        <dbReference type="Proteomes" id="UP000598633"/>
    </source>
</evidence>
<proteinExistence type="predicted"/>
<reference evidence="1 2" key="1">
    <citation type="submission" date="2020-08" db="EMBL/GenBank/DDBJ databases">
        <title>Acidobacteriota in marine sediments use diverse sulfur dissimilation pathways.</title>
        <authorList>
            <person name="Wasmund K."/>
        </authorList>
    </citation>
    <scope>NUCLEOTIDE SEQUENCE [LARGE SCALE GENOMIC DNA]</scope>
    <source>
        <strain evidence="1">MAG AM3-A</strain>
    </source>
</reference>
<evidence type="ECO:0000313" key="1">
    <source>
        <dbReference type="EMBL" id="MBD3870898.1"/>
    </source>
</evidence>
<dbReference type="PROSITE" id="PS51257">
    <property type="entry name" value="PROKAR_LIPOPROTEIN"/>
    <property type="match status" value="1"/>
</dbReference>
<accession>A0A8J6Y4N9</accession>
<protein>
    <submittedName>
        <fullName evidence="1">Uncharacterized protein</fullName>
    </submittedName>
</protein>
<dbReference type="AlphaFoldDB" id="A0A8J6Y4N9"/>
<dbReference type="EMBL" id="JACXWA010000102">
    <property type="protein sequence ID" value="MBD3870898.1"/>
    <property type="molecule type" value="Genomic_DNA"/>
</dbReference>
<comment type="caution">
    <text evidence="1">The sequence shown here is derived from an EMBL/GenBank/DDBJ whole genome shotgun (WGS) entry which is preliminary data.</text>
</comment>